<dbReference type="Pfam" id="PF00566">
    <property type="entry name" value="RabGAP-TBC"/>
    <property type="match status" value="1"/>
</dbReference>
<evidence type="ECO:0000313" key="4">
    <source>
        <dbReference type="Proteomes" id="UP000193380"/>
    </source>
</evidence>
<dbReference type="InterPro" id="IPR000195">
    <property type="entry name" value="Rab-GAP-TBC_dom"/>
</dbReference>
<dbReference type="PROSITE" id="PS50086">
    <property type="entry name" value="TBC_RABGAP"/>
    <property type="match status" value="1"/>
</dbReference>
<dbReference type="PANTHER" id="PTHR22957:SF360">
    <property type="entry name" value="TBC1 DOMAIN FAMILY MEMBER 17"/>
    <property type="match status" value="1"/>
</dbReference>
<dbReference type="PaxDb" id="8022-A0A060WZR2"/>
<evidence type="ECO:0000259" key="2">
    <source>
        <dbReference type="PROSITE" id="PS50086"/>
    </source>
</evidence>
<name>A0A060WZR2_ONCMY</name>
<dbReference type="STRING" id="8022.A0A060WZR2"/>
<sequence length="80" mass="9309">MTYCMFTFDLGYVQGMSDLSAPLLFITQTEVESFWCLTGFMEMVHQNFEESQEAMKQQRLQLSLLLKAVDPELLDYLGKQ</sequence>
<gene>
    <name evidence="3" type="ORF">GSONMT00034063001</name>
</gene>
<dbReference type="GO" id="GO:0005096">
    <property type="term" value="F:GTPase activator activity"/>
    <property type="evidence" value="ECO:0007669"/>
    <property type="project" value="UniProtKB-KW"/>
</dbReference>
<evidence type="ECO:0000313" key="3">
    <source>
        <dbReference type="EMBL" id="CDQ72696.1"/>
    </source>
</evidence>
<dbReference type="SUPFAM" id="SSF47923">
    <property type="entry name" value="Ypt/Rab-GAP domain of gyp1p"/>
    <property type="match status" value="1"/>
</dbReference>
<dbReference type="InterPro" id="IPR035969">
    <property type="entry name" value="Rab-GAP_TBC_sf"/>
</dbReference>
<dbReference type="AlphaFoldDB" id="A0A060WZR2"/>
<dbReference type="Gene3D" id="1.10.8.270">
    <property type="entry name" value="putative rabgap domain of human tbc1 domain family member 14 like domains"/>
    <property type="match status" value="1"/>
</dbReference>
<proteinExistence type="predicted"/>
<feature type="domain" description="Rab-GAP TBC" evidence="2">
    <location>
        <begin position="1"/>
        <end position="80"/>
    </location>
</feature>
<evidence type="ECO:0000256" key="1">
    <source>
        <dbReference type="ARBA" id="ARBA00022468"/>
    </source>
</evidence>
<protein>
    <recommendedName>
        <fullName evidence="2">Rab-GAP TBC domain-containing protein</fullName>
    </recommendedName>
</protein>
<dbReference type="Proteomes" id="UP000193380">
    <property type="component" value="Unassembled WGS sequence"/>
</dbReference>
<reference evidence="3" key="1">
    <citation type="journal article" date="2014" name="Nat. Commun.">
        <title>The rainbow trout genome provides novel insights into evolution after whole-genome duplication in vertebrates.</title>
        <authorList>
            <person name="Berthelot C."/>
            <person name="Brunet F."/>
            <person name="Chalopin D."/>
            <person name="Juanchich A."/>
            <person name="Bernard M."/>
            <person name="Noel B."/>
            <person name="Bento P."/>
            <person name="Da Silva C."/>
            <person name="Labadie K."/>
            <person name="Alberti A."/>
            <person name="Aury J.M."/>
            <person name="Louis A."/>
            <person name="Dehais P."/>
            <person name="Bardou P."/>
            <person name="Montfort J."/>
            <person name="Klopp C."/>
            <person name="Cabau C."/>
            <person name="Gaspin C."/>
            <person name="Thorgaard G.H."/>
            <person name="Boussaha M."/>
            <person name="Quillet E."/>
            <person name="Guyomard R."/>
            <person name="Galiana D."/>
            <person name="Bobe J."/>
            <person name="Volff J.N."/>
            <person name="Genet C."/>
            <person name="Wincker P."/>
            <person name="Jaillon O."/>
            <person name="Roest Crollius H."/>
            <person name="Guiguen Y."/>
        </authorList>
    </citation>
    <scope>NUCLEOTIDE SEQUENCE [LARGE SCALE GENOMIC DNA]</scope>
</reference>
<reference evidence="3" key="2">
    <citation type="submission" date="2014-03" db="EMBL/GenBank/DDBJ databases">
        <authorList>
            <person name="Genoscope - CEA"/>
        </authorList>
    </citation>
    <scope>NUCLEOTIDE SEQUENCE</scope>
</reference>
<accession>A0A060WZR2</accession>
<keyword evidence="1" id="KW-0343">GTPase activation</keyword>
<organism evidence="3 4">
    <name type="scientific">Oncorhynchus mykiss</name>
    <name type="common">Rainbow trout</name>
    <name type="synonym">Salmo gairdneri</name>
    <dbReference type="NCBI Taxonomy" id="8022"/>
    <lineage>
        <taxon>Eukaryota</taxon>
        <taxon>Metazoa</taxon>
        <taxon>Chordata</taxon>
        <taxon>Craniata</taxon>
        <taxon>Vertebrata</taxon>
        <taxon>Euteleostomi</taxon>
        <taxon>Actinopterygii</taxon>
        <taxon>Neopterygii</taxon>
        <taxon>Teleostei</taxon>
        <taxon>Protacanthopterygii</taxon>
        <taxon>Salmoniformes</taxon>
        <taxon>Salmonidae</taxon>
        <taxon>Salmoninae</taxon>
        <taxon>Oncorhynchus</taxon>
    </lineage>
</organism>
<dbReference type="EMBL" id="FR904850">
    <property type="protein sequence ID" value="CDQ72696.1"/>
    <property type="molecule type" value="Genomic_DNA"/>
</dbReference>
<dbReference type="PANTHER" id="PTHR22957">
    <property type="entry name" value="TBC1 DOMAIN FAMILY MEMBER GTPASE-ACTIVATING PROTEIN"/>
    <property type="match status" value="1"/>
</dbReference>